<keyword evidence="3" id="KW-1185">Reference proteome</keyword>
<sequence length="296" mass="31513">MLKRDDGSDKESPMPPNLPPSLPSLDDIDAALAAIDDELAHIAALLDAPADTEVTCHPHHHWWTAGGLAIACGLGSPDMLAAAGLLARPWPAFCAHLAEAGEDECLLQRFPAAIARDRAALEEAGAALLHDHGLLIGTELPPRWRAAPKFGLGAPFVAFGFDAADRDAWDGIWALPLSDLAALGTAFADSAVVPAAGMVLATLVARHRVELGARGAHARHRRAAVAYRDDCARFAAWRVDHPDHPWPSRLVNARQGHLARTTAAALGLPMPALVRRGDAAVWLDAHDANLRFTKED</sequence>
<evidence type="ECO:0000313" key="3">
    <source>
        <dbReference type="Proteomes" id="UP000074310"/>
    </source>
</evidence>
<reference evidence="2 3" key="1">
    <citation type="journal article" date="2016" name="Front. Microbiol.">
        <title>Genomic Resource of Rice Seed Associated Bacteria.</title>
        <authorList>
            <person name="Midha S."/>
            <person name="Bansal K."/>
            <person name="Sharma S."/>
            <person name="Kumar N."/>
            <person name="Patil P.P."/>
            <person name="Chaudhry V."/>
            <person name="Patil P.B."/>
        </authorList>
    </citation>
    <scope>NUCLEOTIDE SEQUENCE [LARGE SCALE GENOMIC DNA]</scope>
    <source>
        <strain evidence="2 3">NS334</strain>
    </source>
</reference>
<proteinExistence type="predicted"/>
<feature type="compositionally biased region" description="Pro residues" evidence="1">
    <location>
        <begin position="13"/>
        <end position="22"/>
    </location>
</feature>
<dbReference type="AlphaFoldDB" id="A0A147HZL8"/>
<comment type="caution">
    <text evidence="2">The sequence shown here is derived from an EMBL/GenBank/DDBJ whole genome shotgun (WGS) entry which is preliminary data.</text>
</comment>
<accession>A0A147HZL8</accession>
<protein>
    <submittedName>
        <fullName evidence="2">Uncharacterized protein</fullName>
    </submittedName>
</protein>
<evidence type="ECO:0000313" key="2">
    <source>
        <dbReference type="EMBL" id="KTT70411.1"/>
    </source>
</evidence>
<dbReference type="PATRIC" id="fig|869719.3.peg.2459"/>
<organism evidence="2 3">
    <name type="scientific">Sphingomonas endophytica</name>
    <dbReference type="NCBI Taxonomy" id="869719"/>
    <lineage>
        <taxon>Bacteria</taxon>
        <taxon>Pseudomonadati</taxon>
        <taxon>Pseudomonadota</taxon>
        <taxon>Alphaproteobacteria</taxon>
        <taxon>Sphingomonadales</taxon>
        <taxon>Sphingomonadaceae</taxon>
        <taxon>Sphingomonas</taxon>
    </lineage>
</organism>
<dbReference type="Proteomes" id="UP000074310">
    <property type="component" value="Unassembled WGS sequence"/>
</dbReference>
<evidence type="ECO:0000256" key="1">
    <source>
        <dbReference type="SAM" id="MobiDB-lite"/>
    </source>
</evidence>
<gene>
    <name evidence="2" type="ORF">NS334_12375</name>
</gene>
<dbReference type="OrthoDB" id="7452295at2"/>
<dbReference type="EMBL" id="LDTB01000053">
    <property type="protein sequence ID" value="KTT70411.1"/>
    <property type="molecule type" value="Genomic_DNA"/>
</dbReference>
<feature type="region of interest" description="Disordered" evidence="1">
    <location>
        <begin position="1"/>
        <end position="22"/>
    </location>
</feature>
<dbReference type="RefSeq" id="WP_058756265.1">
    <property type="nucleotide sequence ID" value="NZ_LDTB01000053.1"/>
</dbReference>
<feature type="compositionally biased region" description="Basic and acidic residues" evidence="1">
    <location>
        <begin position="1"/>
        <end position="12"/>
    </location>
</feature>
<name>A0A147HZL8_9SPHN</name>